<reference evidence="2" key="1">
    <citation type="journal article" date="2019" name="BMC Genomics">
        <title>A new reference genome for Sorghum bicolor reveals high levels of sequence similarity between sweet and grain genotypes: implications for the genetics of sugar metabolism.</title>
        <authorList>
            <person name="Cooper E.A."/>
            <person name="Brenton Z.W."/>
            <person name="Flinn B.S."/>
            <person name="Jenkins J."/>
            <person name="Shu S."/>
            <person name="Flowers D."/>
            <person name="Luo F."/>
            <person name="Wang Y."/>
            <person name="Xia P."/>
            <person name="Barry K."/>
            <person name="Daum C."/>
            <person name="Lipzen A."/>
            <person name="Yoshinaga Y."/>
            <person name="Schmutz J."/>
            <person name="Saski C."/>
            <person name="Vermerris W."/>
            <person name="Kresovich S."/>
        </authorList>
    </citation>
    <scope>NUCLEOTIDE SEQUENCE</scope>
</reference>
<name>A0A921QUT9_SORBI</name>
<dbReference type="EMBL" id="CM027684">
    <property type="protein sequence ID" value="KAG0528392.1"/>
    <property type="molecule type" value="Genomic_DNA"/>
</dbReference>
<feature type="compositionally biased region" description="Polar residues" evidence="1">
    <location>
        <begin position="1"/>
        <end position="16"/>
    </location>
</feature>
<feature type="compositionally biased region" description="Low complexity" evidence="1">
    <location>
        <begin position="29"/>
        <end position="39"/>
    </location>
</feature>
<feature type="non-terminal residue" evidence="2">
    <location>
        <position position="1"/>
    </location>
</feature>
<gene>
    <name evidence="2" type="ORF">BDA96_05G007300</name>
</gene>
<dbReference type="AlphaFoldDB" id="A0A921QUT9"/>
<accession>A0A921QUT9</accession>
<feature type="region of interest" description="Disordered" evidence="1">
    <location>
        <begin position="1"/>
        <end position="39"/>
    </location>
</feature>
<sequence>IVHPTSPRSRTPSHAATPSDAALPPPQSPISIQLPSLSPSSSRHSLLAAVRRAPCAGHIPFTATPVAPSPSRHTARTIAPPTARSRSCSTHRTRRLPELLRPDAAGRATAYRTCAAAASGTTSTQMPSCLLHDMPCLPSSSTSLSRATASLAMAAANLLSGSLLPTPHSKPYPNQPPEPPKSRSPFYLFRKHQILRNFAAYHNALQGLCSIVGYRSPSWVSSSLDGVVSLSKCACTCWLRLSQTNNQVCSRWMLKWWVLL</sequence>
<evidence type="ECO:0000256" key="1">
    <source>
        <dbReference type="SAM" id="MobiDB-lite"/>
    </source>
</evidence>
<organism evidence="2 3">
    <name type="scientific">Sorghum bicolor</name>
    <name type="common">Sorghum</name>
    <name type="synonym">Sorghum vulgare</name>
    <dbReference type="NCBI Taxonomy" id="4558"/>
    <lineage>
        <taxon>Eukaryota</taxon>
        <taxon>Viridiplantae</taxon>
        <taxon>Streptophyta</taxon>
        <taxon>Embryophyta</taxon>
        <taxon>Tracheophyta</taxon>
        <taxon>Spermatophyta</taxon>
        <taxon>Magnoliopsida</taxon>
        <taxon>Liliopsida</taxon>
        <taxon>Poales</taxon>
        <taxon>Poaceae</taxon>
        <taxon>PACMAD clade</taxon>
        <taxon>Panicoideae</taxon>
        <taxon>Andropogonodae</taxon>
        <taxon>Andropogoneae</taxon>
        <taxon>Sorghinae</taxon>
        <taxon>Sorghum</taxon>
    </lineage>
</organism>
<evidence type="ECO:0000313" key="3">
    <source>
        <dbReference type="Proteomes" id="UP000807115"/>
    </source>
</evidence>
<dbReference type="Proteomes" id="UP000807115">
    <property type="component" value="Chromosome 5"/>
</dbReference>
<proteinExistence type="predicted"/>
<protein>
    <submittedName>
        <fullName evidence="2">Uncharacterized protein</fullName>
    </submittedName>
</protein>
<feature type="region of interest" description="Disordered" evidence="1">
    <location>
        <begin position="62"/>
        <end position="92"/>
    </location>
</feature>
<reference evidence="2" key="2">
    <citation type="submission" date="2020-10" db="EMBL/GenBank/DDBJ databases">
        <authorList>
            <person name="Cooper E.A."/>
            <person name="Brenton Z.W."/>
            <person name="Flinn B.S."/>
            <person name="Jenkins J."/>
            <person name="Shu S."/>
            <person name="Flowers D."/>
            <person name="Luo F."/>
            <person name="Wang Y."/>
            <person name="Xia P."/>
            <person name="Barry K."/>
            <person name="Daum C."/>
            <person name="Lipzen A."/>
            <person name="Yoshinaga Y."/>
            <person name="Schmutz J."/>
            <person name="Saski C."/>
            <person name="Vermerris W."/>
            <person name="Kresovich S."/>
        </authorList>
    </citation>
    <scope>NUCLEOTIDE SEQUENCE</scope>
</reference>
<comment type="caution">
    <text evidence="2">The sequence shown here is derived from an EMBL/GenBank/DDBJ whole genome shotgun (WGS) entry which is preliminary data.</text>
</comment>
<evidence type="ECO:0000313" key="2">
    <source>
        <dbReference type="EMBL" id="KAG0528392.1"/>
    </source>
</evidence>